<name>A0A518G0U8_9BACT</name>
<proteinExistence type="predicted"/>
<dbReference type="Proteomes" id="UP000318017">
    <property type="component" value="Chromosome"/>
</dbReference>
<dbReference type="EMBL" id="CP036298">
    <property type="protein sequence ID" value="QDV22144.1"/>
    <property type="molecule type" value="Genomic_DNA"/>
</dbReference>
<evidence type="ECO:0000313" key="1">
    <source>
        <dbReference type="EMBL" id="QDV22144.1"/>
    </source>
</evidence>
<organism evidence="1 2">
    <name type="scientific">Aureliella helgolandensis</name>
    <dbReference type="NCBI Taxonomy" id="2527968"/>
    <lineage>
        <taxon>Bacteria</taxon>
        <taxon>Pseudomonadati</taxon>
        <taxon>Planctomycetota</taxon>
        <taxon>Planctomycetia</taxon>
        <taxon>Pirellulales</taxon>
        <taxon>Pirellulaceae</taxon>
        <taxon>Aureliella</taxon>
    </lineage>
</organism>
<sequence length="87" mass="9340">MGHNHNGKTSGTITGARCCNSCSNVLLVVDGQACDELLCNLPSQSLSHWTPSRLKPNCDRYFGAADRAMRLRDAGSNNPTSFQGASR</sequence>
<dbReference type="AlphaFoldDB" id="A0A518G0U8"/>
<dbReference type="KEGG" id="ahel:Q31a_04270"/>
<evidence type="ECO:0000313" key="2">
    <source>
        <dbReference type="Proteomes" id="UP000318017"/>
    </source>
</evidence>
<keyword evidence="2" id="KW-1185">Reference proteome</keyword>
<gene>
    <name evidence="1" type="ORF">Q31a_04270</name>
</gene>
<reference evidence="1 2" key="1">
    <citation type="submission" date="2019-02" db="EMBL/GenBank/DDBJ databases">
        <title>Deep-cultivation of Planctomycetes and their phenomic and genomic characterization uncovers novel biology.</title>
        <authorList>
            <person name="Wiegand S."/>
            <person name="Jogler M."/>
            <person name="Boedeker C."/>
            <person name="Pinto D."/>
            <person name="Vollmers J."/>
            <person name="Rivas-Marin E."/>
            <person name="Kohn T."/>
            <person name="Peeters S.H."/>
            <person name="Heuer A."/>
            <person name="Rast P."/>
            <person name="Oberbeckmann S."/>
            <person name="Bunk B."/>
            <person name="Jeske O."/>
            <person name="Meyerdierks A."/>
            <person name="Storesund J.E."/>
            <person name="Kallscheuer N."/>
            <person name="Luecker S."/>
            <person name="Lage O.M."/>
            <person name="Pohl T."/>
            <person name="Merkel B.J."/>
            <person name="Hornburger P."/>
            <person name="Mueller R.-W."/>
            <person name="Bruemmer F."/>
            <person name="Labrenz M."/>
            <person name="Spormann A.M."/>
            <person name="Op den Camp H."/>
            <person name="Overmann J."/>
            <person name="Amann R."/>
            <person name="Jetten M.S.M."/>
            <person name="Mascher T."/>
            <person name="Medema M.H."/>
            <person name="Devos D.P."/>
            <person name="Kaster A.-K."/>
            <person name="Ovreas L."/>
            <person name="Rohde M."/>
            <person name="Galperin M.Y."/>
            <person name="Jogler C."/>
        </authorList>
    </citation>
    <scope>NUCLEOTIDE SEQUENCE [LARGE SCALE GENOMIC DNA]</scope>
    <source>
        <strain evidence="1 2">Q31a</strain>
    </source>
</reference>
<protein>
    <submittedName>
        <fullName evidence="1">Uncharacterized protein</fullName>
    </submittedName>
</protein>
<accession>A0A518G0U8</accession>